<feature type="transmembrane region" description="Helical" evidence="1">
    <location>
        <begin position="7"/>
        <end position="25"/>
    </location>
</feature>
<feature type="transmembrane region" description="Helical" evidence="1">
    <location>
        <begin position="126"/>
        <end position="150"/>
    </location>
</feature>
<reference evidence="2" key="2">
    <citation type="submission" date="2022-06" db="UniProtKB">
        <authorList>
            <consortium name="EnsemblMetazoa"/>
        </authorList>
    </citation>
    <scope>IDENTIFICATION</scope>
    <source>
        <strain evidence="2">DF5081</strain>
    </source>
</reference>
<reference evidence="3" key="1">
    <citation type="submission" date="2010-08" db="EMBL/GenBank/DDBJ databases">
        <authorList>
            <consortium name="Caenorhabditis japonica Sequencing Consortium"/>
            <person name="Wilson R.K."/>
        </authorList>
    </citation>
    <scope>NUCLEOTIDE SEQUENCE [LARGE SCALE GENOMIC DNA]</scope>
    <source>
        <strain evidence="3">DF5081</strain>
    </source>
</reference>
<evidence type="ECO:0000313" key="3">
    <source>
        <dbReference type="Proteomes" id="UP000005237"/>
    </source>
</evidence>
<keyword evidence="1" id="KW-1133">Transmembrane helix</keyword>
<organism evidence="2 3">
    <name type="scientific">Caenorhabditis japonica</name>
    <dbReference type="NCBI Taxonomy" id="281687"/>
    <lineage>
        <taxon>Eukaryota</taxon>
        <taxon>Metazoa</taxon>
        <taxon>Ecdysozoa</taxon>
        <taxon>Nematoda</taxon>
        <taxon>Chromadorea</taxon>
        <taxon>Rhabditida</taxon>
        <taxon>Rhabditina</taxon>
        <taxon>Rhabditomorpha</taxon>
        <taxon>Rhabditoidea</taxon>
        <taxon>Rhabditidae</taxon>
        <taxon>Peloderinae</taxon>
        <taxon>Caenorhabditis</taxon>
    </lineage>
</organism>
<accession>A0A8R1DPZ3</accession>
<sequence>MGCLSSLEAPLVTFISVFFLVRGLYESSMKVLESDLPMDPYVLDSKDMLMSALSVMSLIGMCSSRRAFGVFTLLFMLHAFIFALFHLFHTTVLFIKSSDDPCRYLFAPHTPDTCNIINGVTLVCNVIAMVCAGIASMAVFVRLTTVVLTINEMRNMATSRSFDNSVPQLINYKSIGSEREEDLPRQKAVKIEDTDTYFTDF</sequence>
<proteinExistence type="predicted"/>
<dbReference type="AlphaFoldDB" id="A0A8R1DPZ3"/>
<keyword evidence="1" id="KW-0812">Transmembrane</keyword>
<evidence type="ECO:0000256" key="1">
    <source>
        <dbReference type="SAM" id="Phobius"/>
    </source>
</evidence>
<dbReference type="EnsemblMetazoa" id="CJA08964.1">
    <property type="protein sequence ID" value="CJA08964.1"/>
    <property type="gene ID" value="WBGene00128168"/>
</dbReference>
<name>A0A8R1DPZ3_CAEJA</name>
<evidence type="ECO:0000313" key="2">
    <source>
        <dbReference type="EnsemblMetazoa" id="CJA08964.1"/>
    </source>
</evidence>
<feature type="transmembrane region" description="Helical" evidence="1">
    <location>
        <begin position="68"/>
        <end position="88"/>
    </location>
</feature>
<protein>
    <submittedName>
        <fullName evidence="2">Uncharacterized protein</fullName>
    </submittedName>
</protein>
<dbReference type="Proteomes" id="UP000005237">
    <property type="component" value="Unassembled WGS sequence"/>
</dbReference>
<keyword evidence="1" id="KW-0472">Membrane</keyword>
<dbReference type="OMA" id="FDEPCRF"/>
<keyword evidence="3" id="KW-1185">Reference proteome</keyword>